<dbReference type="InterPro" id="IPR019734">
    <property type="entry name" value="TPR_rpt"/>
</dbReference>
<dbReference type="InterPro" id="IPR059179">
    <property type="entry name" value="MLKL-like_MCAfunc"/>
</dbReference>
<feature type="region of interest" description="Disordered" evidence="3">
    <location>
        <begin position="1"/>
        <end position="54"/>
    </location>
</feature>
<feature type="compositionally biased region" description="Polar residues" evidence="3">
    <location>
        <begin position="37"/>
        <end position="49"/>
    </location>
</feature>
<dbReference type="CDD" id="cd21037">
    <property type="entry name" value="MLKL_NTD"/>
    <property type="match status" value="1"/>
</dbReference>
<protein>
    <recommendedName>
        <fullName evidence="4">Nephrocystin 3-like N-terminal domain-containing protein</fullName>
    </recommendedName>
</protein>
<name>A0A4Q2DVY6_9AGAR</name>
<evidence type="ECO:0000313" key="5">
    <source>
        <dbReference type="EMBL" id="RXW23941.1"/>
    </source>
</evidence>
<sequence>MSQDAPKVRKRDKLRAFFGMRPSSPGASPSPSAISSLKGTQSTPSSSKRLGQKTFKRSSSLEKDLAVLSTTYLLQDNAKLRELIVLIVRLGDRDEDDKLVEVLDKCGRFSVDLAHLALEDSETAASAIAEFVQTVQVVEGFDPNTDETARGALKLESSCSSLQATQERKSNREFSPMILAMVGSGLTVLDILKDASEAVGVVPLLKPIFASVAGLLRAVQQTQVNFNDMKDLAFTAGDFAVRLAETCSMLSTVPAEVETLIQKFNRQLHQIAKGCEALSQKPWTICFLQNSIYKEELSALRNRLDAAVQQFQNSNLITLQASIQRVVVQLDQIKLGTLPKQGDISGTRAEYMTDSRKVDVENICERLFTSTELVVWIDGPAGVGKSTLVDHLSQQFRSAGLLAASLFLGVFPTDNAGPETIVKVLSHEIGKNHPQATPKIAEAIDKCNGLPLQDHVEHYILEPIRSLARPHQLIVIVDAVDEWKSHPSFIKTLAPLNSETSTVKFIITSRSKPCSSRLPDLDKISIHTYPLLPVSTDVMKSYFGKYLATVPWIDGRRANAADVDKLADLSGGLPVWASTVISLLSEQFSESPPHEILSGILASQREVGSSDRLAELYHNAILRLFPSSEARRHFRLYLGAVLVLQEALPLSEFSKLVGMPPHLVKNTHSALSAIQTRSSHGSEIIVHPASTRFHLSFLEYVQATPAGNAFAISAFDSHSAVGLTCLNQIIALPPHQTPGFLLQGVQGYAVKYWPIHVSHGTNQSHDEWAKTLHSSTLHAIPIGARQRWATLFLNILFPDAEEVMVTEEQDMTPILMKMGHSLSRDSGDHWAFEVACLEVAVRLESGCDGPWYELGQCYYKMGERAGSAKMFEDAVLAFRRALELRPTPHADRSSSLYELGNTLQTLYKHNGNTDALNESISHHRDALALRPAPHPDRSTSLKNLAIVLLSQHEHNGEIRVLDDSINLCRELLILHPSGHRLRVSDLRMLVTGFEKRFAVTGDEADRAEIQVLQREL</sequence>
<keyword evidence="6" id="KW-1185">Reference proteome</keyword>
<dbReference type="InterPro" id="IPR011990">
    <property type="entry name" value="TPR-like_helical_dom_sf"/>
</dbReference>
<dbReference type="SUPFAM" id="SSF52540">
    <property type="entry name" value="P-loop containing nucleoside triphosphate hydrolases"/>
    <property type="match status" value="1"/>
</dbReference>
<dbReference type="InterPro" id="IPR056884">
    <property type="entry name" value="NPHP3-like_N"/>
</dbReference>
<evidence type="ECO:0000256" key="2">
    <source>
        <dbReference type="PROSITE-ProRule" id="PRU00339"/>
    </source>
</evidence>
<proteinExistence type="predicted"/>
<dbReference type="SUPFAM" id="SSF48452">
    <property type="entry name" value="TPR-like"/>
    <property type="match status" value="1"/>
</dbReference>
<evidence type="ECO:0000256" key="3">
    <source>
        <dbReference type="SAM" id="MobiDB-lite"/>
    </source>
</evidence>
<dbReference type="EMBL" id="SDEE01000029">
    <property type="protein sequence ID" value="RXW23941.1"/>
    <property type="molecule type" value="Genomic_DNA"/>
</dbReference>
<accession>A0A4Q2DVY6</accession>
<dbReference type="InterPro" id="IPR027417">
    <property type="entry name" value="P-loop_NTPase"/>
</dbReference>
<dbReference type="Gene3D" id="3.40.50.300">
    <property type="entry name" value="P-loop containing nucleotide triphosphate hydrolases"/>
    <property type="match status" value="1"/>
</dbReference>
<dbReference type="OrthoDB" id="3261813at2759"/>
<feature type="repeat" description="TPR" evidence="2">
    <location>
        <begin position="855"/>
        <end position="888"/>
    </location>
</feature>
<dbReference type="PROSITE" id="PS50005">
    <property type="entry name" value="TPR"/>
    <property type="match status" value="1"/>
</dbReference>
<feature type="domain" description="Nephrocystin 3-like N-terminal" evidence="4">
    <location>
        <begin position="371"/>
        <end position="510"/>
    </location>
</feature>
<evidence type="ECO:0000256" key="1">
    <source>
        <dbReference type="ARBA" id="ARBA00022737"/>
    </source>
</evidence>
<dbReference type="PANTHER" id="PTHR10039">
    <property type="entry name" value="AMELOGENIN"/>
    <property type="match status" value="1"/>
</dbReference>
<dbReference type="InterPro" id="IPR036537">
    <property type="entry name" value="Adaptor_Cbl_N_dom_sf"/>
</dbReference>
<evidence type="ECO:0000259" key="4">
    <source>
        <dbReference type="Pfam" id="PF24883"/>
    </source>
</evidence>
<dbReference type="Gene3D" id="1.20.930.20">
    <property type="entry name" value="Adaptor protein Cbl, N-terminal domain"/>
    <property type="match status" value="1"/>
</dbReference>
<dbReference type="GO" id="GO:0007166">
    <property type="term" value="P:cell surface receptor signaling pathway"/>
    <property type="evidence" value="ECO:0007669"/>
    <property type="project" value="InterPro"/>
</dbReference>
<reference evidence="5 6" key="1">
    <citation type="submission" date="2019-01" db="EMBL/GenBank/DDBJ databases">
        <title>Draft genome sequence of Psathyrella aberdarensis IHI B618.</title>
        <authorList>
            <person name="Buettner E."/>
            <person name="Kellner H."/>
        </authorList>
    </citation>
    <scope>NUCLEOTIDE SEQUENCE [LARGE SCALE GENOMIC DNA]</scope>
    <source>
        <strain evidence="5 6">IHI B618</strain>
    </source>
</reference>
<dbReference type="PANTHER" id="PTHR10039:SF15">
    <property type="entry name" value="NACHT DOMAIN-CONTAINING PROTEIN"/>
    <property type="match status" value="1"/>
</dbReference>
<keyword evidence="1" id="KW-0677">Repeat</keyword>
<dbReference type="Pfam" id="PF24883">
    <property type="entry name" value="NPHP3_N"/>
    <property type="match status" value="1"/>
</dbReference>
<keyword evidence="2" id="KW-0802">TPR repeat</keyword>
<evidence type="ECO:0000313" key="6">
    <source>
        <dbReference type="Proteomes" id="UP000290288"/>
    </source>
</evidence>
<dbReference type="Proteomes" id="UP000290288">
    <property type="component" value="Unassembled WGS sequence"/>
</dbReference>
<dbReference type="AlphaFoldDB" id="A0A4Q2DVY6"/>
<feature type="compositionally biased region" description="Low complexity" evidence="3">
    <location>
        <begin position="22"/>
        <end position="36"/>
    </location>
</feature>
<gene>
    <name evidence="5" type="ORF">EST38_g1902</name>
</gene>
<organism evidence="5 6">
    <name type="scientific">Candolleomyces aberdarensis</name>
    <dbReference type="NCBI Taxonomy" id="2316362"/>
    <lineage>
        <taxon>Eukaryota</taxon>
        <taxon>Fungi</taxon>
        <taxon>Dikarya</taxon>
        <taxon>Basidiomycota</taxon>
        <taxon>Agaricomycotina</taxon>
        <taxon>Agaricomycetes</taxon>
        <taxon>Agaricomycetidae</taxon>
        <taxon>Agaricales</taxon>
        <taxon>Agaricineae</taxon>
        <taxon>Psathyrellaceae</taxon>
        <taxon>Candolleomyces</taxon>
    </lineage>
</organism>
<dbReference type="Gene3D" id="1.25.40.10">
    <property type="entry name" value="Tetratricopeptide repeat domain"/>
    <property type="match status" value="1"/>
</dbReference>
<comment type="caution">
    <text evidence="5">The sequence shown here is derived from an EMBL/GenBank/DDBJ whole genome shotgun (WGS) entry which is preliminary data.</text>
</comment>